<sequence length="30" mass="3307">MPKNPPTLPALKCRAAPGAEWPRVYKSNRG</sequence>
<accession>A0A8S5UFS7</accession>
<reference evidence="1" key="1">
    <citation type="journal article" date="2021" name="Proc. Natl. Acad. Sci. U.S.A.">
        <title>A Catalog of Tens of Thousands of Viruses from Human Metagenomes Reveals Hidden Associations with Chronic Diseases.</title>
        <authorList>
            <person name="Tisza M.J."/>
            <person name="Buck C.B."/>
        </authorList>
    </citation>
    <scope>NUCLEOTIDE SEQUENCE</scope>
    <source>
        <strain evidence="1">CtR9T2</strain>
    </source>
</reference>
<proteinExistence type="predicted"/>
<dbReference type="EMBL" id="BK016081">
    <property type="protein sequence ID" value="DAF93275.1"/>
    <property type="molecule type" value="Genomic_DNA"/>
</dbReference>
<name>A0A8S5UFS7_9VIRU</name>
<organism evidence="1">
    <name type="scientific">Phage sp. ctR9T2</name>
    <dbReference type="NCBI Taxonomy" id="2825795"/>
    <lineage>
        <taxon>Viruses</taxon>
    </lineage>
</organism>
<evidence type="ECO:0000313" key="1">
    <source>
        <dbReference type="EMBL" id="DAF93275.1"/>
    </source>
</evidence>
<protein>
    <submittedName>
        <fullName evidence="1">Uncharacterized protein</fullName>
    </submittedName>
</protein>